<dbReference type="Pfam" id="PF24608">
    <property type="entry name" value="PDDEXK_15"/>
    <property type="match status" value="1"/>
</dbReference>
<name>A0A7S5E9U4_9CAUD</name>
<evidence type="ECO:0000313" key="2">
    <source>
        <dbReference type="Proteomes" id="UP000617051"/>
    </source>
</evidence>
<sequence>MTSINIRQKGANGEREIADDLNAIISVVLKERGLGMVYKPVIQRNQNQSAVGGSDLSNPFDLALEIKRQENLAVNTWWNQCQVAAKEFGGEPIVIYRQSRKPWLVVMNTQLLICNIGKIPSRGTVSVRATLSYDDFKKWFRYRVELYLDSGNWEPHTFQPTN</sequence>
<dbReference type="EMBL" id="MN029011">
    <property type="protein sequence ID" value="QEA09729.1"/>
    <property type="molecule type" value="Genomic_DNA"/>
</dbReference>
<accession>A0A7S5E9U4</accession>
<dbReference type="RefSeq" id="YP_010671681.1">
    <property type="nucleotide sequence ID" value="NC_070970.1"/>
</dbReference>
<dbReference type="InterPro" id="IPR056931">
    <property type="entry name" value="D14-like"/>
</dbReference>
<evidence type="ECO:0008006" key="3">
    <source>
        <dbReference type="Google" id="ProtNLM"/>
    </source>
</evidence>
<reference evidence="1 2" key="1">
    <citation type="journal article" date="2020" name="Phage (New Rochelle)">
        <title>A New High-Throughput Screening Method for Phages: Enabling Crude Isolation and Fast Identification of Diverse Phages with Therapeutic Potential.</title>
        <authorList>
            <person name="Olsen N.S."/>
            <person name="Hendriksen N.B."/>
            <person name="Hansen L.H."/>
            <person name="Kot W."/>
        </authorList>
    </citation>
    <scope>NUCLEOTIDE SEQUENCE [LARGE SCALE GENOMIC DNA]</scope>
</reference>
<dbReference type="Proteomes" id="UP000617051">
    <property type="component" value="Segment"/>
</dbReference>
<dbReference type="KEGG" id="vg:77947936"/>
<organism evidence="1 2">
    <name type="scientific">Pseudomonas phage Iggy</name>
    <dbReference type="NCBI Taxonomy" id="2592193"/>
    <lineage>
        <taxon>Viruses</taxon>
        <taxon>Duplodnaviria</taxon>
        <taxon>Heunggongvirae</taxon>
        <taxon>Uroviricota</taxon>
        <taxon>Caudoviricetes</taxon>
        <taxon>Queuovirinae</taxon>
        <taxon>Iggyvirus</taxon>
        <taxon>Iggyvirus iggy</taxon>
    </lineage>
</organism>
<protein>
    <recommendedName>
        <fullName evidence="3">Endonuclease</fullName>
    </recommendedName>
</protein>
<evidence type="ECO:0000313" key="1">
    <source>
        <dbReference type="EMBL" id="QEA09729.1"/>
    </source>
</evidence>
<dbReference type="GeneID" id="77947936"/>
<keyword evidence="2" id="KW-1185">Reference proteome</keyword>
<proteinExistence type="predicted"/>